<organism evidence="3 4">
    <name type="scientific">Hibiscus sabdariffa</name>
    <name type="common">roselle</name>
    <dbReference type="NCBI Taxonomy" id="183260"/>
    <lineage>
        <taxon>Eukaryota</taxon>
        <taxon>Viridiplantae</taxon>
        <taxon>Streptophyta</taxon>
        <taxon>Embryophyta</taxon>
        <taxon>Tracheophyta</taxon>
        <taxon>Spermatophyta</taxon>
        <taxon>Magnoliopsida</taxon>
        <taxon>eudicotyledons</taxon>
        <taxon>Gunneridae</taxon>
        <taxon>Pentapetalae</taxon>
        <taxon>rosids</taxon>
        <taxon>malvids</taxon>
        <taxon>Malvales</taxon>
        <taxon>Malvaceae</taxon>
        <taxon>Malvoideae</taxon>
        <taxon>Hibiscus</taxon>
    </lineage>
</organism>
<keyword evidence="4" id="KW-1185">Reference proteome</keyword>
<gene>
    <name evidence="3" type="ORF">V6N12_076330</name>
</gene>
<dbReference type="Pfam" id="PF13976">
    <property type="entry name" value="gag_pre-integrs"/>
    <property type="match status" value="1"/>
</dbReference>
<accession>A0ABR2D9H9</accession>
<protein>
    <recommendedName>
        <fullName evidence="5">GAG-pre-integrase domain-containing protein</fullName>
    </recommendedName>
</protein>
<name>A0ABR2D9H9_9ROSI</name>
<dbReference type="InterPro" id="IPR025724">
    <property type="entry name" value="GAG-pre-integrase_dom"/>
</dbReference>
<dbReference type="Proteomes" id="UP001472677">
    <property type="component" value="Unassembled WGS sequence"/>
</dbReference>
<evidence type="ECO:0000313" key="3">
    <source>
        <dbReference type="EMBL" id="KAK8533049.1"/>
    </source>
</evidence>
<dbReference type="Pfam" id="PF22936">
    <property type="entry name" value="Pol_BBD"/>
    <property type="match status" value="1"/>
</dbReference>
<dbReference type="InterPro" id="IPR054722">
    <property type="entry name" value="PolX-like_BBD"/>
</dbReference>
<comment type="caution">
    <text evidence="3">The sequence shown here is derived from an EMBL/GenBank/DDBJ whole genome shotgun (WGS) entry which is preliminary data.</text>
</comment>
<evidence type="ECO:0008006" key="5">
    <source>
        <dbReference type="Google" id="ProtNLM"/>
    </source>
</evidence>
<feature type="domain" description="GAG-pre-integrase" evidence="1">
    <location>
        <begin position="139"/>
        <end position="188"/>
    </location>
</feature>
<evidence type="ECO:0000313" key="4">
    <source>
        <dbReference type="Proteomes" id="UP001472677"/>
    </source>
</evidence>
<feature type="domain" description="Retrovirus-related Pol polyprotein from transposon TNT 1-94-like beta-barrel" evidence="2">
    <location>
        <begin position="78"/>
        <end position="113"/>
    </location>
</feature>
<proteinExistence type="predicted"/>
<evidence type="ECO:0000259" key="1">
    <source>
        <dbReference type="Pfam" id="PF13976"/>
    </source>
</evidence>
<evidence type="ECO:0000259" key="2">
    <source>
        <dbReference type="Pfam" id="PF22936"/>
    </source>
</evidence>
<dbReference type="EMBL" id="JBBPBM010000033">
    <property type="protein sequence ID" value="KAK8533049.1"/>
    <property type="molecule type" value="Genomic_DNA"/>
</dbReference>
<reference evidence="3 4" key="1">
    <citation type="journal article" date="2024" name="G3 (Bethesda)">
        <title>Genome assembly of Hibiscus sabdariffa L. provides insights into metabolisms of medicinal natural products.</title>
        <authorList>
            <person name="Kim T."/>
        </authorList>
    </citation>
    <scope>NUCLEOTIDE SEQUENCE [LARGE SCALE GENOMIC DNA]</scope>
    <source>
        <strain evidence="3">TK-2024</strain>
        <tissue evidence="3">Old leaves</tissue>
    </source>
</reference>
<sequence>MLAKRFTRSGRIRTECLQLKKKSFGKNKKLKAQIATWSDEESSDEEEQEVANLCLMALEEDPKGEHCYKAKASCVNSWYFDSGCSRHMTGDKSRFLELKPKSGGVVTFSDNSKGLKELVPLVITLLFSLIMSCHRIGNIYMVHLDVIHLSNAFFVAYNEYDDWLWHRKLGHASISVLEKLISKDLVKESIHVVFDDNLLPRKDSCDDDDVGILEVNDGVQLHEMSNKKEAQVPPLEALKDVSLEEREVTYPREFNYVKGGEILGDPSKGVTTKASLRNACNYVAFM</sequence>